<organism evidence="3">
    <name type="scientific">Enterobacter mori</name>
    <dbReference type="NCBI Taxonomy" id="539813"/>
    <lineage>
        <taxon>Bacteria</taxon>
        <taxon>Pseudomonadati</taxon>
        <taxon>Pseudomonadota</taxon>
        <taxon>Gammaproteobacteria</taxon>
        <taxon>Enterobacterales</taxon>
        <taxon>Enterobacteriaceae</taxon>
        <taxon>Enterobacter</taxon>
    </lineage>
</organism>
<dbReference type="InterPro" id="IPR006171">
    <property type="entry name" value="TOPRIM_dom"/>
</dbReference>
<sequence length="874" mass="95390">MNIEEHNENALIGALQLAKEHGIAENDTELKAIDTDFPRYQDVYDKPGRASGWLNPYSNEEGKILRIYINSYHEDLGGAIWDHDGLHSLPPEKLKEMDNGMKVLKAKRIQEKDNLLADNRVKLEKNLKSLSPALQHPYLSMKQISGNGLFVDGNTLIIPIHYYSGEFVNAQRIFPDGAKYFFKDCGKKGACHVIQGDESTILVAEGYATAASCFDATGYTSVMAVDCGNIYSVVESIRLHTKAPIIIVADNDKFKEKNAGVEAAEKVAKAFEGISVFIPEFQDETSKPTDANDLMVQEGMDELKRQLAPVIAHARMGIPSSYFFSNGWLCQKRESDKGSYNVKISSAVYPVAQSRDKASEDWGLVLKFADSDSHEHQYAMPRAALVKDPVAVLEPLVSRGLQYDPHETRALLSYIYTVQPVDRARSVSQTGWYGDVYVLPDEAIGASSETVIYQSFAGTPPGYEQSGSLEDWRENIAAKCVGNSRLVLMVAAGFAGPLLELDNSLESGGFHIRSESSRGKSTALRVCKSLWGAPDKLVTWRATSNGLEGVCFAHNDATLVIDELGQMADENPAEAAQTVYMVANGSSKQRANRTGGAAAIKTWRLIFMSAGEVSLSSLMEQHGKKVKAGQEVRFIDIPADAGKGLGLFEELHGYDDGASFAEALNRDSKSFYGTAARAFLRLLTADKAGFTVRLKNLMAQFLVHVPEGVDGQVKRAANRFALVAAAGELAREVTGWLDGESFRGVKACFDNWLAGRGEGSHESNQAIESVKAQLLTWGDSRFGQAANGPVWGAKDGSDFLVYPAAFKGELCRGLDHRNVAKILYDNGYLPGTASITKRIPGMGTRKVYVISGRLLGDEPDASEPAQSDEPLYIA</sequence>
<gene>
    <name evidence="3" type="ORF">IDM36_15920</name>
</gene>
<dbReference type="CDD" id="cd01029">
    <property type="entry name" value="TOPRIM_primases"/>
    <property type="match status" value="1"/>
</dbReference>
<evidence type="ECO:0000259" key="1">
    <source>
        <dbReference type="Pfam" id="PF06048"/>
    </source>
</evidence>
<name>A0A7T0DTS4_9ENTR</name>
<accession>A0A7T0DTS4</accession>
<evidence type="ECO:0000313" key="3">
    <source>
        <dbReference type="EMBL" id="QPJ99390.1"/>
    </source>
</evidence>
<reference evidence="3" key="1">
    <citation type="submission" date="2020-09" db="EMBL/GenBank/DDBJ databases">
        <title>First Report of a novel Colistin-Resistant species of Enterobacter cloacae complex Producing MCR-5 isolated from hospital sewage water.</title>
        <authorList>
            <person name="Zhou K."/>
        </authorList>
    </citation>
    <scope>NUCLEOTIDE SEQUENCE [LARGE SCALE GENOMIC DNA]</scope>
    <source>
        <strain evidence="3">HSW1412</strain>
    </source>
</reference>
<dbReference type="InterPro" id="IPR034154">
    <property type="entry name" value="TOPRIM_DnaG/twinkle"/>
</dbReference>
<dbReference type="Pfam" id="PF06048">
    <property type="entry name" value="DUF927"/>
    <property type="match status" value="1"/>
</dbReference>
<dbReference type="AlphaFoldDB" id="A0A7T0DTS4"/>
<dbReference type="InterPro" id="IPR009270">
    <property type="entry name" value="DUF927"/>
</dbReference>
<proteinExistence type="predicted"/>
<dbReference type="Pfam" id="PF13362">
    <property type="entry name" value="Toprim_3"/>
    <property type="match status" value="1"/>
</dbReference>
<dbReference type="Gene3D" id="3.40.1360.10">
    <property type="match status" value="1"/>
</dbReference>
<feature type="domain" description="DUF927" evidence="1">
    <location>
        <begin position="326"/>
        <end position="599"/>
    </location>
</feature>
<evidence type="ECO:0000259" key="2">
    <source>
        <dbReference type="Pfam" id="PF13362"/>
    </source>
</evidence>
<dbReference type="EMBL" id="CP061801">
    <property type="protein sequence ID" value="QPJ99390.1"/>
    <property type="molecule type" value="Genomic_DNA"/>
</dbReference>
<protein>
    <submittedName>
        <fullName evidence="3">DUF927 domain-containing protein</fullName>
    </submittedName>
</protein>
<feature type="domain" description="Toprim" evidence="2">
    <location>
        <begin position="201"/>
        <end position="300"/>
    </location>
</feature>